<dbReference type="RefSeq" id="WP_145368551.1">
    <property type="nucleotide sequence ID" value="NZ_CP036275.1"/>
</dbReference>
<feature type="domain" description="Thioesterase putative" evidence="1">
    <location>
        <begin position="8"/>
        <end position="148"/>
    </location>
</feature>
<organism evidence="2 3">
    <name type="scientific">Maioricimonas rarisocia</name>
    <dbReference type="NCBI Taxonomy" id="2528026"/>
    <lineage>
        <taxon>Bacteria</taxon>
        <taxon>Pseudomonadati</taxon>
        <taxon>Planctomycetota</taxon>
        <taxon>Planctomycetia</taxon>
        <taxon>Planctomycetales</taxon>
        <taxon>Planctomycetaceae</taxon>
        <taxon>Maioricimonas</taxon>
    </lineage>
</organism>
<evidence type="ECO:0000259" key="1">
    <source>
        <dbReference type="Pfam" id="PF09500"/>
    </source>
</evidence>
<accession>A0A517Z552</accession>
<sequence length="151" mass="16891">MDRDAGTDEIQQYLHDHIPMSLAMGTRVLEAAPDRVVLEAPLEPNINHRETVFGGSISTLAILAAWTLVQLRLSGDVAPTRLVIQENSLRYLKPAEGTFSAVAHPPDSTDWERCRKMLERKGRGRVRICCDVLCDGERVAEFEGVYVGLRY</sequence>
<dbReference type="AlphaFoldDB" id="A0A517Z552"/>
<gene>
    <name evidence="2" type="ORF">Mal4_19210</name>
</gene>
<keyword evidence="3" id="KW-1185">Reference proteome</keyword>
<dbReference type="OrthoDB" id="572024at2"/>
<dbReference type="Gene3D" id="3.10.129.10">
    <property type="entry name" value="Hotdog Thioesterase"/>
    <property type="match status" value="1"/>
</dbReference>
<evidence type="ECO:0000313" key="3">
    <source>
        <dbReference type="Proteomes" id="UP000320496"/>
    </source>
</evidence>
<dbReference type="Proteomes" id="UP000320496">
    <property type="component" value="Chromosome"/>
</dbReference>
<dbReference type="SUPFAM" id="SSF54637">
    <property type="entry name" value="Thioesterase/thiol ester dehydrase-isomerase"/>
    <property type="match status" value="1"/>
</dbReference>
<proteinExistence type="predicted"/>
<dbReference type="InterPro" id="IPR012660">
    <property type="entry name" value="YiiD_C"/>
</dbReference>
<dbReference type="InterPro" id="IPR029069">
    <property type="entry name" value="HotDog_dom_sf"/>
</dbReference>
<reference evidence="2 3" key="1">
    <citation type="submission" date="2019-02" db="EMBL/GenBank/DDBJ databases">
        <title>Deep-cultivation of Planctomycetes and their phenomic and genomic characterization uncovers novel biology.</title>
        <authorList>
            <person name="Wiegand S."/>
            <person name="Jogler M."/>
            <person name="Boedeker C."/>
            <person name="Pinto D."/>
            <person name="Vollmers J."/>
            <person name="Rivas-Marin E."/>
            <person name="Kohn T."/>
            <person name="Peeters S.H."/>
            <person name="Heuer A."/>
            <person name="Rast P."/>
            <person name="Oberbeckmann S."/>
            <person name="Bunk B."/>
            <person name="Jeske O."/>
            <person name="Meyerdierks A."/>
            <person name="Storesund J.E."/>
            <person name="Kallscheuer N."/>
            <person name="Luecker S."/>
            <person name="Lage O.M."/>
            <person name="Pohl T."/>
            <person name="Merkel B.J."/>
            <person name="Hornburger P."/>
            <person name="Mueller R.-W."/>
            <person name="Bruemmer F."/>
            <person name="Labrenz M."/>
            <person name="Spormann A.M."/>
            <person name="Op den Camp H."/>
            <person name="Overmann J."/>
            <person name="Amann R."/>
            <person name="Jetten M.S.M."/>
            <person name="Mascher T."/>
            <person name="Medema M.H."/>
            <person name="Devos D.P."/>
            <person name="Kaster A.-K."/>
            <person name="Ovreas L."/>
            <person name="Rohde M."/>
            <person name="Galperin M.Y."/>
            <person name="Jogler C."/>
        </authorList>
    </citation>
    <scope>NUCLEOTIDE SEQUENCE [LARGE SCALE GENOMIC DNA]</scope>
    <source>
        <strain evidence="2 3">Mal4</strain>
    </source>
</reference>
<evidence type="ECO:0000313" key="2">
    <source>
        <dbReference type="EMBL" id="QDU37606.1"/>
    </source>
</evidence>
<dbReference type="NCBIfam" id="TIGR02447">
    <property type="entry name" value="yiiD_Cterm"/>
    <property type="match status" value="1"/>
</dbReference>
<dbReference type="CDD" id="cd03443">
    <property type="entry name" value="PaaI_thioesterase"/>
    <property type="match status" value="1"/>
</dbReference>
<dbReference type="KEGG" id="mri:Mal4_19210"/>
<protein>
    <submittedName>
        <fullName evidence="2">Thioesterase (YiiD_Cterm)</fullName>
    </submittedName>
</protein>
<dbReference type="Pfam" id="PF09500">
    <property type="entry name" value="YiiD_C"/>
    <property type="match status" value="1"/>
</dbReference>
<dbReference type="EMBL" id="CP036275">
    <property type="protein sequence ID" value="QDU37606.1"/>
    <property type="molecule type" value="Genomic_DNA"/>
</dbReference>
<name>A0A517Z552_9PLAN</name>